<evidence type="ECO:0000313" key="2">
    <source>
        <dbReference type="Proteomes" id="UP000318296"/>
    </source>
</evidence>
<protein>
    <submittedName>
        <fullName evidence="1">Uncharacterized protein</fullName>
    </submittedName>
</protein>
<proteinExistence type="predicted"/>
<organism evidence="1 2">
    <name type="scientific">Candidatus Berkelbacteria bacterium Licking1014_96</name>
    <dbReference type="NCBI Taxonomy" id="2017149"/>
    <lineage>
        <taxon>Bacteria</taxon>
        <taxon>Candidatus Berkelbacteria</taxon>
    </lineage>
</organism>
<gene>
    <name evidence="1" type="ORF">CEN92_191</name>
</gene>
<sequence length="50" mass="5805">RAKLNLPVLRTPLIIVPLPAPETPEMIKILWAINFDVRQSIIDNRFVIRL</sequence>
<comment type="caution">
    <text evidence="1">The sequence shown here is derived from an EMBL/GenBank/DDBJ whole genome shotgun (WGS) entry which is preliminary data.</text>
</comment>
<reference evidence="1 2" key="1">
    <citation type="submission" date="2017-07" db="EMBL/GenBank/DDBJ databases">
        <title>Mechanisms for carbon and nitrogen cycling indicate functional differentiation within the Candidate Phyla Radiation.</title>
        <authorList>
            <person name="Danczak R.E."/>
            <person name="Johnston M.D."/>
            <person name="Kenah C."/>
            <person name="Slattery M."/>
            <person name="Wrighton K.C."/>
            <person name="Wilkins M.J."/>
        </authorList>
    </citation>
    <scope>NUCLEOTIDE SEQUENCE [LARGE SCALE GENOMIC DNA]</scope>
    <source>
        <strain evidence="1">Licking1014_96</strain>
    </source>
</reference>
<evidence type="ECO:0000313" key="1">
    <source>
        <dbReference type="EMBL" id="TSC91850.1"/>
    </source>
</evidence>
<dbReference type="AlphaFoldDB" id="A0A554LG43"/>
<accession>A0A554LG43</accession>
<feature type="non-terminal residue" evidence="1">
    <location>
        <position position="1"/>
    </location>
</feature>
<dbReference type="EMBL" id="VMGH01000025">
    <property type="protein sequence ID" value="TSC91850.1"/>
    <property type="molecule type" value="Genomic_DNA"/>
</dbReference>
<dbReference type="Proteomes" id="UP000318296">
    <property type="component" value="Unassembled WGS sequence"/>
</dbReference>
<name>A0A554LG43_9BACT</name>